<dbReference type="PANTHER" id="PTHR30489:SF0">
    <property type="entry name" value="LIPOPROTEIN-RELEASING SYSTEM TRANSMEMBRANE PROTEIN LOLE"/>
    <property type="match status" value="1"/>
</dbReference>
<feature type="transmembrane region" description="Helical" evidence="7">
    <location>
        <begin position="471"/>
        <end position="495"/>
    </location>
</feature>
<dbReference type="Pfam" id="PF12704">
    <property type="entry name" value="MacB_PCD"/>
    <property type="match status" value="2"/>
</dbReference>
<proteinExistence type="inferred from homology"/>
<dbReference type="InterPro" id="IPR025857">
    <property type="entry name" value="MacB_PCD"/>
</dbReference>
<feature type="domain" description="MacB-like periplasmic core" evidence="9">
    <location>
        <begin position="22"/>
        <end position="194"/>
    </location>
</feature>
<feature type="transmembrane region" description="Helical" evidence="7">
    <location>
        <begin position="247"/>
        <end position="269"/>
    </location>
</feature>
<dbReference type="GO" id="GO:0044874">
    <property type="term" value="P:lipoprotein localization to outer membrane"/>
    <property type="evidence" value="ECO:0007669"/>
    <property type="project" value="TreeGrafter"/>
</dbReference>
<dbReference type="EMBL" id="VSIV01000214">
    <property type="protein sequence ID" value="TYB33037.1"/>
    <property type="molecule type" value="Genomic_DNA"/>
</dbReference>
<keyword evidence="3" id="KW-1003">Cell membrane</keyword>
<keyword evidence="4 7" id="KW-0812">Transmembrane</keyword>
<feature type="transmembrane region" description="Helical" evidence="7">
    <location>
        <begin position="20"/>
        <end position="41"/>
    </location>
</feature>
<feature type="transmembrane region" description="Helical" evidence="7">
    <location>
        <begin position="420"/>
        <end position="441"/>
    </location>
</feature>
<evidence type="ECO:0000256" key="5">
    <source>
        <dbReference type="ARBA" id="ARBA00022989"/>
    </source>
</evidence>
<dbReference type="Pfam" id="PF02687">
    <property type="entry name" value="FtsX"/>
    <property type="match status" value="2"/>
</dbReference>
<comment type="similarity">
    <text evidence="2">Belongs to the ABC-4 integral membrane protein family. LolC/E subfamily.</text>
</comment>
<sequence>MNTLKLIAVITLRNLKEEKLFSIISILGVALGVGLFISILGTTRTAINSFTEDIKKLNPDANLQIVPEFGKYFDESVYKLLIKHNYKPIPVVKTNGLHEKTDTSINLFGIDTFSAFKQSRIRISPEKINIRVFLNSINGAILTKDVAKRIGVKQGDNFNLIVGNKIENYRVAGVLAANRIPTGIYQDIGNFQEKLAIFGQLSRIDLESKNTDKIKNILPQSVRLISKSGVIKNEKDILESFKFNLHFISFIAILVGFFMLYNTIFITVVKKRPQIGILRALGAGKRQILLIFIVQSIILGVIGSFLGLFLGQILSFYSSKMVEDTVTTIFKPVIIEEMFIFSNYALIAFIIGLAISLIAAVLPAVEASRVKPTETVREGTFELRYRKFYKKAFVLGIILITVGICFSLADYFLKVFDQPFFSYGGVLLILAGFAAGSPYYLEKFLQKSQDLLKKIFRAPGTISSADIYSSLYRFSIALISVTVSTALIISMMVLINSFETSLKNWINKNLNADIFIKSTSCSSNFCFEPINDNVLSKIKDIDGIAALNPFMAMQGKFRGRNVIYGFGDEKVVKKYNDNIKNYNVTNSAAVSEYLNIKYGIEKGDEILIDTPAGKKKFRIREVFTSYSTTQGFIILDKSFQKKYWDSSAFTQLSIFLKKGADRQKVIEKIREELAGKYTLDILNNNVLRQKVMGIFNNSFQITYAIQLTALVISLLGVANMLYAVALERKREISILKYLGADNKFLTKIYMISAGFIGFCGIIYGVILGFILSFIIIKVVNTISFGWSINIHLNIINMFVTLVILLIFVILAGILPLKTIKQTDPKKSVSYE</sequence>
<gene>
    <name evidence="10" type="ORF">FXF49_08415</name>
</gene>
<keyword evidence="6 7" id="KW-0472">Membrane</keyword>
<evidence type="ECO:0000256" key="6">
    <source>
        <dbReference type="ARBA" id="ARBA00023136"/>
    </source>
</evidence>
<evidence type="ECO:0000256" key="4">
    <source>
        <dbReference type="ARBA" id="ARBA00022692"/>
    </source>
</evidence>
<dbReference type="PANTHER" id="PTHR30489">
    <property type="entry name" value="LIPOPROTEIN-RELEASING SYSTEM TRANSMEMBRANE PROTEIN LOLE"/>
    <property type="match status" value="1"/>
</dbReference>
<feature type="transmembrane region" description="Helical" evidence="7">
    <location>
        <begin position="392"/>
        <end position="414"/>
    </location>
</feature>
<dbReference type="Proteomes" id="UP000323337">
    <property type="component" value="Unassembled WGS sequence"/>
</dbReference>
<evidence type="ECO:0000256" key="3">
    <source>
        <dbReference type="ARBA" id="ARBA00022475"/>
    </source>
</evidence>
<feature type="transmembrane region" description="Helical" evidence="7">
    <location>
        <begin position="289"/>
        <end position="318"/>
    </location>
</feature>
<reference evidence="10 11" key="1">
    <citation type="submission" date="2019-08" db="EMBL/GenBank/DDBJ databases">
        <title>Genomic characterization of a novel candidate phylum (ARYD3) from a high temperature, high salinity tertiary oil reservoir in north central Oklahoma, USA.</title>
        <authorList>
            <person name="Youssef N.H."/>
            <person name="Yadav A."/>
            <person name="Elshahed M.S."/>
        </authorList>
    </citation>
    <scope>NUCLEOTIDE SEQUENCE [LARGE SCALE GENOMIC DNA]</scope>
    <source>
        <strain evidence="10">ARYD1</strain>
    </source>
</reference>
<feature type="transmembrane region" description="Helical" evidence="7">
    <location>
        <begin position="748"/>
        <end position="774"/>
    </location>
</feature>
<protein>
    <submittedName>
        <fullName evidence="10">FtsX-like permease family protein</fullName>
    </submittedName>
</protein>
<dbReference type="InterPro" id="IPR003838">
    <property type="entry name" value="ABC3_permease_C"/>
</dbReference>
<dbReference type="GO" id="GO:0098797">
    <property type="term" value="C:plasma membrane protein complex"/>
    <property type="evidence" value="ECO:0007669"/>
    <property type="project" value="TreeGrafter"/>
</dbReference>
<dbReference type="AlphaFoldDB" id="A0A5D0MH83"/>
<feature type="domain" description="ABC3 transporter permease C-terminal" evidence="8">
    <location>
        <begin position="247"/>
        <end position="371"/>
    </location>
</feature>
<dbReference type="InterPro" id="IPR051447">
    <property type="entry name" value="Lipoprotein-release_system"/>
</dbReference>
<feature type="transmembrane region" description="Helical" evidence="7">
    <location>
        <begin position="703"/>
        <end position="727"/>
    </location>
</feature>
<evidence type="ECO:0000259" key="8">
    <source>
        <dbReference type="Pfam" id="PF02687"/>
    </source>
</evidence>
<keyword evidence="5 7" id="KW-1133">Transmembrane helix</keyword>
<evidence type="ECO:0000313" key="10">
    <source>
        <dbReference type="EMBL" id="TYB33037.1"/>
    </source>
</evidence>
<feature type="domain" description="ABC3 transporter permease C-terminal" evidence="8">
    <location>
        <begin position="707"/>
        <end position="823"/>
    </location>
</feature>
<feature type="transmembrane region" description="Helical" evidence="7">
    <location>
        <begin position="338"/>
        <end position="362"/>
    </location>
</feature>
<evidence type="ECO:0000256" key="2">
    <source>
        <dbReference type="ARBA" id="ARBA00005236"/>
    </source>
</evidence>
<evidence type="ECO:0000259" key="9">
    <source>
        <dbReference type="Pfam" id="PF12704"/>
    </source>
</evidence>
<comment type="caution">
    <text evidence="10">The sequence shown here is derived from an EMBL/GenBank/DDBJ whole genome shotgun (WGS) entry which is preliminary data.</text>
</comment>
<feature type="domain" description="MacB-like periplasmic core" evidence="9">
    <location>
        <begin position="476"/>
        <end position="671"/>
    </location>
</feature>
<evidence type="ECO:0000313" key="11">
    <source>
        <dbReference type="Proteomes" id="UP000323337"/>
    </source>
</evidence>
<name>A0A5D0MH83_FLESI</name>
<feature type="transmembrane region" description="Helical" evidence="7">
    <location>
        <begin position="794"/>
        <end position="816"/>
    </location>
</feature>
<evidence type="ECO:0000256" key="7">
    <source>
        <dbReference type="SAM" id="Phobius"/>
    </source>
</evidence>
<organism evidence="10 11">
    <name type="scientific">Flexistipes sinusarabici</name>
    <dbReference type="NCBI Taxonomy" id="2352"/>
    <lineage>
        <taxon>Bacteria</taxon>
        <taxon>Pseudomonadati</taxon>
        <taxon>Deferribacterota</taxon>
        <taxon>Deferribacteres</taxon>
        <taxon>Deferribacterales</taxon>
        <taxon>Flexistipitaceae</taxon>
        <taxon>Flexistipes</taxon>
    </lineage>
</organism>
<accession>A0A5D0MH83</accession>
<evidence type="ECO:0000256" key="1">
    <source>
        <dbReference type="ARBA" id="ARBA00004651"/>
    </source>
</evidence>
<comment type="subcellular location">
    <subcellularLocation>
        <location evidence="1">Cell membrane</location>
        <topology evidence="1">Multi-pass membrane protein</topology>
    </subcellularLocation>
</comment>